<keyword evidence="3" id="KW-0150">Chloroplast</keyword>
<accession>A0A8J5G4K8</accession>
<evidence type="ECO:0000256" key="1">
    <source>
        <dbReference type="ARBA" id="ARBA00004229"/>
    </source>
</evidence>
<dbReference type="InterPro" id="IPR022796">
    <property type="entry name" value="Chloroa_b-bind"/>
</dbReference>
<dbReference type="GO" id="GO:0016020">
    <property type="term" value="C:membrane"/>
    <property type="evidence" value="ECO:0007669"/>
    <property type="project" value="UniProtKB-SubCell"/>
</dbReference>
<dbReference type="SUPFAM" id="SSF103511">
    <property type="entry name" value="Chlorophyll a-b binding protein"/>
    <property type="match status" value="1"/>
</dbReference>
<dbReference type="EMBL" id="JACMSC010000011">
    <property type="protein sequence ID" value="KAG6501335.1"/>
    <property type="molecule type" value="Genomic_DNA"/>
</dbReference>
<organism evidence="6 7">
    <name type="scientific">Zingiber officinale</name>
    <name type="common">Ginger</name>
    <name type="synonym">Amomum zingiber</name>
    <dbReference type="NCBI Taxonomy" id="94328"/>
    <lineage>
        <taxon>Eukaryota</taxon>
        <taxon>Viridiplantae</taxon>
        <taxon>Streptophyta</taxon>
        <taxon>Embryophyta</taxon>
        <taxon>Tracheophyta</taxon>
        <taxon>Spermatophyta</taxon>
        <taxon>Magnoliopsida</taxon>
        <taxon>Liliopsida</taxon>
        <taxon>Zingiberales</taxon>
        <taxon>Zingiberaceae</taxon>
        <taxon>Zingiber</taxon>
    </lineage>
</organism>
<keyword evidence="5" id="KW-0809">Transit peptide</keyword>
<dbReference type="AlphaFoldDB" id="A0A8J5G4K8"/>
<dbReference type="Proteomes" id="UP000734854">
    <property type="component" value="Unassembled WGS sequence"/>
</dbReference>
<keyword evidence="4" id="KW-0934">Plastid</keyword>
<reference evidence="6 7" key="1">
    <citation type="submission" date="2020-08" db="EMBL/GenBank/DDBJ databases">
        <title>Plant Genome Project.</title>
        <authorList>
            <person name="Zhang R.-G."/>
        </authorList>
    </citation>
    <scope>NUCLEOTIDE SEQUENCE [LARGE SCALE GENOMIC DNA]</scope>
    <source>
        <tissue evidence="6">Rhizome</tissue>
    </source>
</reference>
<evidence type="ECO:0000313" key="7">
    <source>
        <dbReference type="Proteomes" id="UP000734854"/>
    </source>
</evidence>
<evidence type="ECO:0000256" key="2">
    <source>
        <dbReference type="ARBA" id="ARBA00004370"/>
    </source>
</evidence>
<dbReference type="Pfam" id="PF00504">
    <property type="entry name" value="Chloroa_b-bind"/>
    <property type="match status" value="1"/>
</dbReference>
<name>A0A8J5G4K8_ZINOF</name>
<evidence type="ECO:0000313" key="6">
    <source>
        <dbReference type="EMBL" id="KAG6501335.1"/>
    </source>
</evidence>
<proteinExistence type="predicted"/>
<protein>
    <recommendedName>
        <fullName evidence="8">Chlorophyll a-b binding protein, chloroplastic</fullName>
    </recommendedName>
</protein>
<comment type="subcellular location">
    <subcellularLocation>
        <location evidence="2">Membrane</location>
    </subcellularLocation>
    <subcellularLocation>
        <location evidence="1">Plastid</location>
        <location evidence="1">Chloroplast</location>
    </subcellularLocation>
</comment>
<dbReference type="GO" id="GO:0009507">
    <property type="term" value="C:chloroplast"/>
    <property type="evidence" value="ECO:0007669"/>
    <property type="project" value="UniProtKB-SubCell"/>
</dbReference>
<evidence type="ECO:0000256" key="3">
    <source>
        <dbReference type="ARBA" id="ARBA00022528"/>
    </source>
</evidence>
<dbReference type="Gene3D" id="1.10.3460.10">
    <property type="entry name" value="Chlorophyll a/b binding protein domain"/>
    <property type="match status" value="1"/>
</dbReference>
<evidence type="ECO:0000256" key="4">
    <source>
        <dbReference type="ARBA" id="ARBA00022640"/>
    </source>
</evidence>
<sequence>MTKKSNRTSGQKNSSPVLHRINSSVQNGHSCNASLCGRSPAIQLQIEILDRGIPQKTTTAESIHRQMLAIFHLQGGSHQAKKGEWIPGLASPGYLALRKAEFVNGRWAMLGVDGMLLPEVLPKISIINAPPWYDAGKAEYFVSYSTLFVIEFILFHYEEIRRWQEIKNPGSVNQDPIFKSYSLPPNEVGYSGPP</sequence>
<comment type="caution">
    <text evidence="6">The sequence shown here is derived from an EMBL/GenBank/DDBJ whole genome shotgun (WGS) entry which is preliminary data.</text>
</comment>
<keyword evidence="7" id="KW-1185">Reference proteome</keyword>
<gene>
    <name evidence="6" type="ORF">ZIOFF_041214</name>
</gene>
<evidence type="ECO:0008006" key="8">
    <source>
        <dbReference type="Google" id="ProtNLM"/>
    </source>
</evidence>
<evidence type="ECO:0000256" key="5">
    <source>
        <dbReference type="ARBA" id="ARBA00022946"/>
    </source>
</evidence>